<dbReference type="Proteomes" id="UP001161017">
    <property type="component" value="Unassembled WGS sequence"/>
</dbReference>
<comment type="caution">
    <text evidence="2">The sequence shown here is derived from an EMBL/GenBank/DDBJ whole genome shotgun (WGS) entry which is preliminary data.</text>
</comment>
<feature type="compositionally biased region" description="Polar residues" evidence="1">
    <location>
        <begin position="37"/>
        <end position="56"/>
    </location>
</feature>
<name>A0AA43QQ12_9LECA</name>
<gene>
    <name evidence="2" type="ORF">OHK93_000806</name>
</gene>
<organism evidence="2 3">
    <name type="scientific">Ramalina farinacea</name>
    <dbReference type="NCBI Taxonomy" id="258253"/>
    <lineage>
        <taxon>Eukaryota</taxon>
        <taxon>Fungi</taxon>
        <taxon>Dikarya</taxon>
        <taxon>Ascomycota</taxon>
        <taxon>Pezizomycotina</taxon>
        <taxon>Lecanoromycetes</taxon>
        <taxon>OSLEUM clade</taxon>
        <taxon>Lecanoromycetidae</taxon>
        <taxon>Lecanorales</taxon>
        <taxon>Lecanorineae</taxon>
        <taxon>Ramalinaceae</taxon>
        <taxon>Ramalina</taxon>
    </lineage>
</organism>
<protein>
    <submittedName>
        <fullName evidence="2">Uncharacterized protein</fullName>
    </submittedName>
</protein>
<feature type="region of interest" description="Disordered" evidence="1">
    <location>
        <begin position="244"/>
        <end position="264"/>
    </location>
</feature>
<sequence length="801" mass="90263">MERDSRDSEADNDIGSNNVSMDLFAWEGEDLGDDVQRSGQTRAFNASPETLSTTPILNMIEPQYALLEDGPNDNGDPAELSTFGLGPQLVAPSATTIFTQHQPGTPDDDLTSLFDIEGSSSDLAQFAATVMPSNASEDTNMDPPDRGSMLPTTLTAESNHSAAAARDQCDPIMDDCRNVLDDVPGSSTGTCGNVPPHMVQYSSYPNHPTIMPVQTTESEISTLAVSEPSVPDVSHNTLPPTSIGLTSRPIAPSHSTENEPTQSLRNVQFPRRGHARILPKEPVTFHSIATPSTRNARDIYSSSELALVPYGDPVATKSAQKRLRSPGVNENFPFLRCNTRNKNYQWNMLQFTACLDSDIMQNNFFFRMQATIYILETPSIPPKDRALTVEETTSLLNRIIPAGNKFMQIVQDMAMEAGISNLLGVQISQFSMFICYAFYEETKALLPKPKDLRATKEDHRHLTENLMTIYFLTSYHTVRIRYTADSMRLMLRLVSEPDHIAAKTDWAETSERFALCLELLWYSEKYYPAVGIVFRSKLLPKYAFRRGNAFARVKPLLEHILNLSGALQKEGWDHLRDYTRYWLEKLGVGHESYNNLLTKMFNLNTLCRLDDILKREDDGDVRPSAVKFVEQLRDETLQVSLDIEPPILEYPRAFLFKTFEPLLGKFNQERAFELASAISQHIDRIVQIRAHFWPKGSRKPPRRALRVYPDDSLGSAHKCNCHEYLSDVLGPIKCFQDVLEPKTFYKLTILTDDLPDFPLAVDSANKLLQLRRQKPGLKDFISDHELRNMKQKLDQLSAATL</sequence>
<reference evidence="2" key="1">
    <citation type="journal article" date="2023" name="Genome Biol. Evol.">
        <title>First Whole Genome Sequence and Flow Cytometry Genome Size Data for the Lichen-Forming Fungus Ramalina farinacea (Ascomycota).</title>
        <authorList>
            <person name="Llewellyn T."/>
            <person name="Mian S."/>
            <person name="Hill R."/>
            <person name="Leitch I.J."/>
            <person name="Gaya E."/>
        </authorList>
    </citation>
    <scope>NUCLEOTIDE SEQUENCE</scope>
    <source>
        <strain evidence="2">LIQ254RAFAR</strain>
    </source>
</reference>
<evidence type="ECO:0000313" key="2">
    <source>
        <dbReference type="EMBL" id="MDI1489609.1"/>
    </source>
</evidence>
<feature type="region of interest" description="Disordered" evidence="1">
    <location>
        <begin position="1"/>
        <end position="21"/>
    </location>
</feature>
<evidence type="ECO:0000313" key="3">
    <source>
        <dbReference type="Proteomes" id="UP001161017"/>
    </source>
</evidence>
<keyword evidence="3" id="KW-1185">Reference proteome</keyword>
<feature type="compositionally biased region" description="Polar residues" evidence="1">
    <location>
        <begin position="253"/>
        <end position="264"/>
    </location>
</feature>
<proteinExistence type="predicted"/>
<dbReference type="EMBL" id="JAPUFD010000010">
    <property type="protein sequence ID" value="MDI1489609.1"/>
    <property type="molecule type" value="Genomic_DNA"/>
</dbReference>
<accession>A0AA43QQ12</accession>
<evidence type="ECO:0000256" key="1">
    <source>
        <dbReference type="SAM" id="MobiDB-lite"/>
    </source>
</evidence>
<dbReference type="AlphaFoldDB" id="A0AA43QQ12"/>
<feature type="region of interest" description="Disordered" evidence="1">
    <location>
        <begin position="33"/>
        <end position="56"/>
    </location>
</feature>